<dbReference type="PANTHER" id="PTHR21879">
    <property type="entry name" value="FI03362P-RELATED-RELATED"/>
    <property type="match status" value="1"/>
</dbReference>
<dbReference type="EMBL" id="HBUF01083663">
    <property type="protein sequence ID" value="CAG6633745.1"/>
    <property type="molecule type" value="Transcribed_RNA"/>
</dbReference>
<dbReference type="EMBL" id="HBUF01419894">
    <property type="protein sequence ID" value="CAG6740610.1"/>
    <property type="molecule type" value="Transcribed_RNA"/>
</dbReference>
<evidence type="ECO:0008006" key="4">
    <source>
        <dbReference type="Google" id="ProtNLM"/>
    </source>
</evidence>
<protein>
    <recommendedName>
        <fullName evidence="4">Osiris 9</fullName>
    </recommendedName>
</protein>
<name>A0A8D8QMB1_9HEMI</name>
<dbReference type="EMBL" id="HBUF01275006">
    <property type="protein sequence ID" value="CAG6686126.1"/>
    <property type="molecule type" value="Transcribed_RNA"/>
</dbReference>
<feature type="region of interest" description="Disordered" evidence="1">
    <location>
        <begin position="232"/>
        <end position="254"/>
    </location>
</feature>
<dbReference type="GO" id="GO:0016020">
    <property type="term" value="C:membrane"/>
    <property type="evidence" value="ECO:0007669"/>
    <property type="project" value="TreeGrafter"/>
</dbReference>
<proteinExistence type="predicted"/>
<accession>A0A8D8QMB1</accession>
<dbReference type="EMBL" id="HBUF01609463">
    <property type="protein sequence ID" value="CAG6778419.1"/>
    <property type="molecule type" value="Transcribed_RNA"/>
</dbReference>
<dbReference type="EMBL" id="HBUF01083664">
    <property type="protein sequence ID" value="CAG6633747.1"/>
    <property type="molecule type" value="Transcribed_RNA"/>
</dbReference>
<organism evidence="3">
    <name type="scientific">Cacopsylla melanoneura</name>
    <dbReference type="NCBI Taxonomy" id="428564"/>
    <lineage>
        <taxon>Eukaryota</taxon>
        <taxon>Metazoa</taxon>
        <taxon>Ecdysozoa</taxon>
        <taxon>Arthropoda</taxon>
        <taxon>Hexapoda</taxon>
        <taxon>Insecta</taxon>
        <taxon>Pterygota</taxon>
        <taxon>Neoptera</taxon>
        <taxon>Paraneoptera</taxon>
        <taxon>Hemiptera</taxon>
        <taxon>Sternorrhyncha</taxon>
        <taxon>Psylloidea</taxon>
        <taxon>Psyllidae</taxon>
        <taxon>Psyllinae</taxon>
        <taxon>Cacopsylla</taxon>
    </lineage>
</organism>
<dbReference type="PANTHER" id="PTHR21879:SF18">
    <property type="entry name" value="LD17368P"/>
    <property type="match status" value="1"/>
</dbReference>
<feature type="compositionally biased region" description="Basic and acidic residues" evidence="1">
    <location>
        <begin position="232"/>
        <end position="252"/>
    </location>
</feature>
<reference evidence="3" key="1">
    <citation type="submission" date="2021-05" db="EMBL/GenBank/DDBJ databases">
        <authorList>
            <person name="Alioto T."/>
            <person name="Alioto T."/>
            <person name="Gomez Garrido J."/>
        </authorList>
    </citation>
    <scope>NUCLEOTIDE SEQUENCE</scope>
</reference>
<dbReference type="EMBL" id="HBUF01609464">
    <property type="protein sequence ID" value="CAG6778421.1"/>
    <property type="molecule type" value="Transcribed_RNA"/>
</dbReference>
<keyword evidence="2" id="KW-0732">Signal</keyword>
<dbReference type="InterPro" id="IPR012464">
    <property type="entry name" value="DUF1676"/>
</dbReference>
<evidence type="ECO:0000256" key="1">
    <source>
        <dbReference type="SAM" id="MobiDB-lite"/>
    </source>
</evidence>
<evidence type="ECO:0000256" key="2">
    <source>
        <dbReference type="SAM" id="SignalP"/>
    </source>
</evidence>
<dbReference type="AlphaFoldDB" id="A0A8D8QMB1"/>
<sequence>MWKQTAVLLLGAFVCSVVCAPEPVLAEPKPADDGTQFDSQMAECIDKDSISCAQIQMYRQVRSFANADSIDLFAGLTLVKNPSAEKSGRALTEQLEENEILNSSDADKRESALESFTYNKAANFFQERSLQWNLKPVVTEVVSAARGMIDSVPSDLKSKVSEFVEEGRGKKKKLIKQLIPFIIGLKLKLKLFAVLAYFVIALIAKKAILASLISLAISGFIAIKKLSSQHHHEPHHEVVEHHAHSAGYEHHPAPSYSSGGWDSYGGGHDAHGAYSNQVAHSVAYNGQKPVRR</sequence>
<feature type="chain" id="PRO_5036261774" description="Osiris 9" evidence="2">
    <location>
        <begin position="27"/>
        <end position="292"/>
    </location>
</feature>
<evidence type="ECO:0000313" key="3">
    <source>
        <dbReference type="EMBL" id="CAG6633747.1"/>
    </source>
</evidence>
<dbReference type="EMBL" id="HBUF01083662">
    <property type="protein sequence ID" value="CAG6633743.1"/>
    <property type="molecule type" value="Transcribed_RNA"/>
</dbReference>
<dbReference type="Pfam" id="PF07898">
    <property type="entry name" value="DUF1676"/>
    <property type="match status" value="1"/>
</dbReference>
<feature type="signal peptide" evidence="2">
    <location>
        <begin position="1"/>
        <end position="26"/>
    </location>
</feature>